<dbReference type="Pfam" id="PF09791">
    <property type="entry name" value="Oxidored-like"/>
    <property type="match status" value="1"/>
</dbReference>
<evidence type="ECO:0000259" key="2">
    <source>
        <dbReference type="Pfam" id="PF09791"/>
    </source>
</evidence>
<feature type="compositionally biased region" description="Pro residues" evidence="1">
    <location>
        <begin position="10"/>
        <end position="19"/>
    </location>
</feature>
<dbReference type="EMBL" id="JAADJT010000009">
    <property type="protein sequence ID" value="NGZ86554.1"/>
    <property type="molecule type" value="Genomic_DNA"/>
</dbReference>
<organism evidence="3 4">
    <name type="scientific">Duganella aceris</name>
    <dbReference type="NCBI Taxonomy" id="2703883"/>
    <lineage>
        <taxon>Bacteria</taxon>
        <taxon>Pseudomonadati</taxon>
        <taxon>Pseudomonadota</taxon>
        <taxon>Betaproteobacteria</taxon>
        <taxon>Burkholderiales</taxon>
        <taxon>Oxalobacteraceae</taxon>
        <taxon>Telluria group</taxon>
        <taxon>Duganella</taxon>
    </lineage>
</organism>
<keyword evidence="4" id="KW-1185">Reference proteome</keyword>
<comment type="caution">
    <text evidence="3">The sequence shown here is derived from an EMBL/GenBank/DDBJ whole genome shotgun (WGS) entry which is preliminary data.</text>
</comment>
<dbReference type="PANTHER" id="PTHR21193">
    <property type="entry name" value="OXIDOREDUCTASE-LIKE DOMAIN-CONTAINING PROTEIN 1"/>
    <property type="match status" value="1"/>
</dbReference>
<evidence type="ECO:0000313" key="4">
    <source>
        <dbReference type="Proteomes" id="UP000666369"/>
    </source>
</evidence>
<dbReference type="RefSeq" id="WP_166106396.1">
    <property type="nucleotide sequence ID" value="NZ_JAADJT010000009.1"/>
</dbReference>
<feature type="region of interest" description="Disordered" evidence="1">
    <location>
        <begin position="1"/>
        <end position="20"/>
    </location>
</feature>
<name>A0ABX0FQB6_9BURK</name>
<proteinExistence type="predicted"/>
<protein>
    <submittedName>
        <fullName evidence="3">Oxidoreductase-like protein</fullName>
    </submittedName>
</protein>
<dbReference type="Proteomes" id="UP000666369">
    <property type="component" value="Unassembled WGS sequence"/>
</dbReference>
<gene>
    <name evidence="3" type="ORF">GW587_20110</name>
</gene>
<sequence>MDVRTDDDPQPVPPQPPAPGDCCSSGCTFCVEDMYQDELERYRAALKAWRERHPEHTDPAG</sequence>
<dbReference type="PANTHER" id="PTHR21193:SF3">
    <property type="entry name" value="OXIDOREDUCTASE-LIKE DOMAIN-CONTAINING PROTEIN 1"/>
    <property type="match status" value="1"/>
</dbReference>
<reference evidence="4" key="1">
    <citation type="submission" date="2023-07" db="EMBL/GenBank/DDBJ databases">
        <title>Duganella aceri sp. nov., isolated from tree sap.</title>
        <authorList>
            <person name="Kim I.S."/>
        </authorList>
    </citation>
    <scope>NUCLEOTIDE SEQUENCE [LARGE SCALE GENOMIC DNA]</scope>
    <source>
        <strain evidence="4">SAP-35</strain>
    </source>
</reference>
<dbReference type="InterPro" id="IPR039251">
    <property type="entry name" value="OXLD1"/>
</dbReference>
<feature type="domain" description="Oxidoreductase-like" evidence="2">
    <location>
        <begin position="12"/>
        <end position="50"/>
    </location>
</feature>
<accession>A0ABX0FQB6</accession>
<dbReference type="InterPro" id="IPR019180">
    <property type="entry name" value="Oxidoreductase-like_N"/>
</dbReference>
<evidence type="ECO:0000256" key="1">
    <source>
        <dbReference type="SAM" id="MobiDB-lite"/>
    </source>
</evidence>
<evidence type="ECO:0000313" key="3">
    <source>
        <dbReference type="EMBL" id="NGZ86554.1"/>
    </source>
</evidence>